<organism evidence="1 2">
    <name type="scientific">Linnemannia exigua</name>
    <dbReference type="NCBI Taxonomy" id="604196"/>
    <lineage>
        <taxon>Eukaryota</taxon>
        <taxon>Fungi</taxon>
        <taxon>Fungi incertae sedis</taxon>
        <taxon>Mucoromycota</taxon>
        <taxon>Mortierellomycotina</taxon>
        <taxon>Mortierellomycetes</taxon>
        <taxon>Mortierellales</taxon>
        <taxon>Mortierellaceae</taxon>
        <taxon>Linnemannia</taxon>
    </lineage>
</organism>
<proteinExistence type="predicted"/>
<dbReference type="InterPro" id="IPR015915">
    <property type="entry name" value="Kelch-typ_b-propeller"/>
</dbReference>
<evidence type="ECO:0000313" key="1">
    <source>
        <dbReference type="EMBL" id="KAG0272721.1"/>
    </source>
</evidence>
<dbReference type="AlphaFoldDB" id="A0AAD4D9W7"/>
<reference evidence="1" key="1">
    <citation type="journal article" date="2020" name="Fungal Divers.">
        <title>Resolving the Mortierellaceae phylogeny through synthesis of multi-gene phylogenetics and phylogenomics.</title>
        <authorList>
            <person name="Vandepol N."/>
            <person name="Liber J."/>
            <person name="Desiro A."/>
            <person name="Na H."/>
            <person name="Kennedy M."/>
            <person name="Barry K."/>
            <person name="Grigoriev I.V."/>
            <person name="Miller A.N."/>
            <person name="O'Donnell K."/>
            <person name="Stajich J.E."/>
            <person name="Bonito G."/>
        </authorList>
    </citation>
    <scope>NUCLEOTIDE SEQUENCE</scope>
    <source>
        <strain evidence="1">NRRL 28262</strain>
    </source>
</reference>
<evidence type="ECO:0000313" key="2">
    <source>
        <dbReference type="Proteomes" id="UP001194580"/>
    </source>
</evidence>
<sequence>MAMPQPFYVPTPVSYPAYARTFNKLYVAGGAKLMDTGDFGIPQFISLDLTIPWSAASPAWTKLANGPIQYIFPVVFSADQQIMFAFHIKGTNSPWLYNVQSNTWQESTAKFQNAALTGIGAVADPRTGLVYLAGGFEDASYDAPYPINMDIFDSVTQTIHTIGLPDPTTVFPVRRFYENVWSKHLNSILYWGGVNKFGEAVHSSVQNGVTVLATDTMTWSTMATKGTAPEVRDGHCMAASSRPC</sequence>
<dbReference type="InterPro" id="IPR011043">
    <property type="entry name" value="Gal_Oxase/kelch_b-propeller"/>
</dbReference>
<keyword evidence="2" id="KW-1185">Reference proteome</keyword>
<accession>A0AAD4D9W7</accession>
<dbReference type="SUPFAM" id="SSF50965">
    <property type="entry name" value="Galactose oxidase, central domain"/>
    <property type="match status" value="1"/>
</dbReference>
<dbReference type="EMBL" id="JAAAIL010000873">
    <property type="protein sequence ID" value="KAG0272721.1"/>
    <property type="molecule type" value="Genomic_DNA"/>
</dbReference>
<dbReference type="Proteomes" id="UP001194580">
    <property type="component" value="Unassembled WGS sequence"/>
</dbReference>
<name>A0AAD4D9W7_9FUNG</name>
<dbReference type="Gene3D" id="2.120.10.80">
    <property type="entry name" value="Kelch-type beta propeller"/>
    <property type="match status" value="1"/>
</dbReference>
<comment type="caution">
    <text evidence="1">The sequence shown here is derived from an EMBL/GenBank/DDBJ whole genome shotgun (WGS) entry which is preliminary data.</text>
</comment>
<gene>
    <name evidence="1" type="ORF">BGZ95_011497</name>
</gene>
<protein>
    <submittedName>
        <fullName evidence="1">Uncharacterized protein</fullName>
    </submittedName>
</protein>